<evidence type="ECO:0000256" key="1">
    <source>
        <dbReference type="SAM" id="MobiDB-lite"/>
    </source>
</evidence>
<sequence>MKSTWVQGKKQGSLRSRVLAFFSLLLLILLLDTIPCYAAVLYGKSSRHKAGPASGMSAFKPQGGFKGKNNAAKDGDGIFGGDKRKVYTGPNPLHNR</sequence>
<dbReference type="AlphaFoldDB" id="A0AAV5M629"/>
<accession>A0AAV5M629</accession>
<dbReference type="EMBL" id="BPVZ01000191">
    <property type="protein sequence ID" value="GKV45211.1"/>
    <property type="molecule type" value="Genomic_DNA"/>
</dbReference>
<feature type="compositionally biased region" description="Basic and acidic residues" evidence="1">
    <location>
        <begin position="71"/>
        <end position="85"/>
    </location>
</feature>
<organism evidence="2 3">
    <name type="scientific">Rubroshorea leprosula</name>
    <dbReference type="NCBI Taxonomy" id="152421"/>
    <lineage>
        <taxon>Eukaryota</taxon>
        <taxon>Viridiplantae</taxon>
        <taxon>Streptophyta</taxon>
        <taxon>Embryophyta</taxon>
        <taxon>Tracheophyta</taxon>
        <taxon>Spermatophyta</taxon>
        <taxon>Magnoliopsida</taxon>
        <taxon>eudicotyledons</taxon>
        <taxon>Gunneridae</taxon>
        <taxon>Pentapetalae</taxon>
        <taxon>rosids</taxon>
        <taxon>malvids</taxon>
        <taxon>Malvales</taxon>
        <taxon>Dipterocarpaceae</taxon>
        <taxon>Rubroshorea</taxon>
    </lineage>
</organism>
<protein>
    <submittedName>
        <fullName evidence="2">Uncharacterized protein</fullName>
    </submittedName>
</protein>
<keyword evidence="3" id="KW-1185">Reference proteome</keyword>
<dbReference type="GO" id="GO:0048731">
    <property type="term" value="P:system development"/>
    <property type="evidence" value="ECO:0007669"/>
    <property type="project" value="InterPro"/>
</dbReference>
<name>A0AAV5M629_9ROSI</name>
<evidence type="ECO:0000313" key="3">
    <source>
        <dbReference type="Proteomes" id="UP001054252"/>
    </source>
</evidence>
<comment type="caution">
    <text evidence="2">The sequence shown here is derived from an EMBL/GenBank/DDBJ whole genome shotgun (WGS) entry which is preliminary data.</text>
</comment>
<dbReference type="PANTHER" id="PTHR34545">
    <property type="entry name" value="CLAVATA3/ESR (CLE)-RELATED PROTEIN 22"/>
    <property type="match status" value="1"/>
</dbReference>
<reference evidence="2 3" key="1">
    <citation type="journal article" date="2021" name="Commun. Biol.">
        <title>The genome of Shorea leprosula (Dipterocarpaceae) highlights the ecological relevance of drought in aseasonal tropical rainforests.</title>
        <authorList>
            <person name="Ng K.K.S."/>
            <person name="Kobayashi M.J."/>
            <person name="Fawcett J.A."/>
            <person name="Hatakeyama M."/>
            <person name="Paape T."/>
            <person name="Ng C.H."/>
            <person name="Ang C.C."/>
            <person name="Tnah L.H."/>
            <person name="Lee C.T."/>
            <person name="Nishiyama T."/>
            <person name="Sese J."/>
            <person name="O'Brien M.J."/>
            <person name="Copetti D."/>
            <person name="Mohd Noor M.I."/>
            <person name="Ong R.C."/>
            <person name="Putra M."/>
            <person name="Sireger I.Z."/>
            <person name="Indrioko S."/>
            <person name="Kosugi Y."/>
            <person name="Izuno A."/>
            <person name="Isagi Y."/>
            <person name="Lee S.L."/>
            <person name="Shimizu K.K."/>
        </authorList>
    </citation>
    <scope>NUCLEOTIDE SEQUENCE [LARGE SCALE GENOMIC DNA]</scope>
    <source>
        <strain evidence="2">214</strain>
    </source>
</reference>
<proteinExistence type="predicted"/>
<gene>
    <name evidence="2" type="ORF">SLEP1_g52319</name>
</gene>
<feature type="region of interest" description="Disordered" evidence="1">
    <location>
        <begin position="48"/>
        <end position="96"/>
    </location>
</feature>
<dbReference type="PANTHER" id="PTHR34545:SF8">
    <property type="entry name" value="CLAVATA3_ESR (CLE)-RELATED PROTEIN 21"/>
    <property type="match status" value="1"/>
</dbReference>
<dbReference type="InterPro" id="IPR033249">
    <property type="entry name" value="CLE_plant"/>
</dbReference>
<evidence type="ECO:0000313" key="2">
    <source>
        <dbReference type="EMBL" id="GKV45211.1"/>
    </source>
</evidence>
<dbReference type="Proteomes" id="UP001054252">
    <property type="component" value="Unassembled WGS sequence"/>
</dbReference>